<dbReference type="AlphaFoldDB" id="A0A1Q3DAK6"/>
<proteinExistence type="predicted"/>
<dbReference type="CDD" id="cd00684">
    <property type="entry name" value="Terpene_cyclase_plant_C1"/>
    <property type="match status" value="1"/>
</dbReference>
<evidence type="ECO:0000313" key="7">
    <source>
        <dbReference type="EMBL" id="GAV89482.1"/>
    </source>
</evidence>
<dbReference type="InterPro" id="IPR044814">
    <property type="entry name" value="Terpene_cyclase_plant_C1"/>
</dbReference>
<keyword evidence="2" id="KW-0479">Metal-binding</keyword>
<dbReference type="GO" id="GO:0000287">
    <property type="term" value="F:magnesium ion binding"/>
    <property type="evidence" value="ECO:0007669"/>
    <property type="project" value="InterPro"/>
</dbReference>
<dbReference type="PANTHER" id="PTHR31225">
    <property type="entry name" value="OS04G0344100 PROTEIN-RELATED"/>
    <property type="match status" value="1"/>
</dbReference>
<dbReference type="Gene3D" id="1.10.600.10">
    <property type="entry name" value="Farnesyl Diphosphate Synthase"/>
    <property type="match status" value="1"/>
</dbReference>
<dbReference type="GO" id="GO:0016102">
    <property type="term" value="P:diterpenoid biosynthetic process"/>
    <property type="evidence" value="ECO:0007669"/>
    <property type="project" value="InterPro"/>
</dbReference>
<dbReference type="InParanoid" id="A0A1Q3DAK6"/>
<dbReference type="FunCoup" id="A0A1Q3DAK6">
    <property type="interactions" value="22"/>
</dbReference>
<comment type="caution">
    <text evidence="7">The sequence shown here is derived from an EMBL/GenBank/DDBJ whole genome shotgun (WGS) entry which is preliminary data.</text>
</comment>
<dbReference type="InterPro" id="IPR005630">
    <property type="entry name" value="Terpene_synthase_metal-bd"/>
</dbReference>
<sequence>QDNFCIDHAQKVKEFKHMLGEVVEDHFEGLTMIDAVQRLGIDHYFQEEIEEILKRQYMTTNTNGGHTNDLYEVALRFRLLRQEGYRVSPNVFKDFKNKEGKIDKNVIEDIKGLMSLYEASNLSILEEDVLDEAQVFSAQALDVWIRRRVDDHQARVACYTLEHPYRKSLANFEYKKIFMDFKATKKWIHVLRELAKLDSSMIQSIHQEEIVQIYKWWQNLDLGKKLKFARNQPLKWYIWSMAALTDPNLSMQRLELTKPISLIYIIDDIFDVYGRLDELILFTEAVNRWDVAAIEQLPDCLKKSFKALDDTTNEISYKICMEHGFNPVNSLRQTWASLCNAFLVEAKWVASGSLPKTEEYLKNGIVSSGVHVVLIHMFYLLGQGITKESVQLIDTNPGIISYIATILRLWDDLGSAKDENQDGHDGSYVECYTKENQGASVEAARKHITSMISDAWKQLNKECLSPNPFPKTFTKASLNLARMVPLMHSYDGNGCLPSLE</sequence>
<dbReference type="InterPro" id="IPR008930">
    <property type="entry name" value="Terpenoid_cyclase/PrenylTrfase"/>
</dbReference>
<evidence type="ECO:0000256" key="3">
    <source>
        <dbReference type="ARBA" id="ARBA00022842"/>
    </source>
</evidence>
<dbReference type="Proteomes" id="UP000187406">
    <property type="component" value="Unassembled WGS sequence"/>
</dbReference>
<keyword evidence="4" id="KW-0456">Lyase</keyword>
<dbReference type="OrthoDB" id="1921927at2759"/>
<reference evidence="8" key="1">
    <citation type="submission" date="2016-04" db="EMBL/GenBank/DDBJ databases">
        <title>Cephalotus genome sequencing.</title>
        <authorList>
            <person name="Fukushima K."/>
            <person name="Hasebe M."/>
            <person name="Fang X."/>
        </authorList>
    </citation>
    <scope>NUCLEOTIDE SEQUENCE [LARGE SCALE GENOMIC DNA]</scope>
    <source>
        <strain evidence="8">cv. St1</strain>
    </source>
</reference>
<dbReference type="Pfam" id="PF03936">
    <property type="entry name" value="Terpene_synth_C"/>
    <property type="match status" value="1"/>
</dbReference>
<dbReference type="GO" id="GO:0010333">
    <property type="term" value="F:terpene synthase activity"/>
    <property type="evidence" value="ECO:0007669"/>
    <property type="project" value="InterPro"/>
</dbReference>
<dbReference type="EMBL" id="BDDD01005524">
    <property type="protein sequence ID" value="GAV89482.1"/>
    <property type="molecule type" value="Genomic_DNA"/>
</dbReference>
<keyword evidence="3" id="KW-0460">Magnesium</keyword>
<dbReference type="InterPro" id="IPR034741">
    <property type="entry name" value="Terpene_cyclase-like_1_C"/>
</dbReference>
<organism evidence="7 8">
    <name type="scientific">Cephalotus follicularis</name>
    <name type="common">Albany pitcher plant</name>
    <dbReference type="NCBI Taxonomy" id="3775"/>
    <lineage>
        <taxon>Eukaryota</taxon>
        <taxon>Viridiplantae</taxon>
        <taxon>Streptophyta</taxon>
        <taxon>Embryophyta</taxon>
        <taxon>Tracheophyta</taxon>
        <taxon>Spermatophyta</taxon>
        <taxon>Magnoliopsida</taxon>
        <taxon>eudicotyledons</taxon>
        <taxon>Gunneridae</taxon>
        <taxon>Pentapetalae</taxon>
        <taxon>rosids</taxon>
        <taxon>fabids</taxon>
        <taxon>Oxalidales</taxon>
        <taxon>Cephalotaceae</taxon>
        <taxon>Cephalotus</taxon>
    </lineage>
</organism>
<feature type="non-terminal residue" evidence="7">
    <location>
        <position position="1"/>
    </location>
</feature>
<dbReference type="STRING" id="3775.A0A1Q3DAK6"/>
<dbReference type="PANTHER" id="PTHR31225:SF0">
    <property type="entry name" value="S-(+)-LINALOOL SYNTHASE, CHLOROPLASTIC"/>
    <property type="match status" value="1"/>
</dbReference>
<dbReference type="SUPFAM" id="SSF48576">
    <property type="entry name" value="Terpenoid synthases"/>
    <property type="match status" value="1"/>
</dbReference>
<dbReference type="FunFam" id="1.10.600.10:FF:000007">
    <property type="entry name" value="Isoprene synthase, chloroplastic"/>
    <property type="match status" value="1"/>
</dbReference>
<evidence type="ECO:0000259" key="6">
    <source>
        <dbReference type="Pfam" id="PF03936"/>
    </source>
</evidence>
<dbReference type="Pfam" id="PF01397">
    <property type="entry name" value="Terpene_synth"/>
    <property type="match status" value="1"/>
</dbReference>
<evidence type="ECO:0000256" key="4">
    <source>
        <dbReference type="ARBA" id="ARBA00023239"/>
    </source>
</evidence>
<comment type="cofactor">
    <cofactor evidence="1">
        <name>Mg(2+)</name>
        <dbReference type="ChEBI" id="CHEBI:18420"/>
    </cofactor>
</comment>
<dbReference type="SFLD" id="SFLDG01019">
    <property type="entry name" value="Terpene_Cyclase_Like_1_C_Termi"/>
    <property type="match status" value="1"/>
</dbReference>
<evidence type="ECO:0000256" key="1">
    <source>
        <dbReference type="ARBA" id="ARBA00001946"/>
    </source>
</evidence>
<protein>
    <submittedName>
        <fullName evidence="7">Terpene_synth domain-containing protein/Terpene_synth_C domain-containing protein</fullName>
    </submittedName>
</protein>
<feature type="domain" description="Terpene synthase metal-binding" evidence="6">
    <location>
        <begin position="219"/>
        <end position="458"/>
    </location>
</feature>
<evidence type="ECO:0000259" key="5">
    <source>
        <dbReference type="Pfam" id="PF01397"/>
    </source>
</evidence>
<name>A0A1Q3DAK6_CEPFO</name>
<dbReference type="Gene3D" id="1.50.10.130">
    <property type="entry name" value="Terpene synthase, N-terminal domain"/>
    <property type="match status" value="1"/>
</dbReference>
<dbReference type="SUPFAM" id="SSF48239">
    <property type="entry name" value="Terpenoid cyclases/Protein prenyltransferases"/>
    <property type="match status" value="1"/>
</dbReference>
<evidence type="ECO:0000313" key="8">
    <source>
        <dbReference type="Proteomes" id="UP000187406"/>
    </source>
</evidence>
<evidence type="ECO:0000256" key="2">
    <source>
        <dbReference type="ARBA" id="ARBA00022723"/>
    </source>
</evidence>
<dbReference type="SFLD" id="SFLDS00005">
    <property type="entry name" value="Isoprenoid_Synthase_Type_I"/>
    <property type="match status" value="1"/>
</dbReference>
<feature type="non-terminal residue" evidence="7">
    <location>
        <position position="500"/>
    </location>
</feature>
<gene>
    <name evidence="7" type="ORF">CFOL_v3_32896</name>
</gene>
<accession>A0A1Q3DAK6</accession>
<dbReference type="InterPro" id="IPR036965">
    <property type="entry name" value="Terpene_synth_N_sf"/>
</dbReference>
<dbReference type="InterPro" id="IPR001906">
    <property type="entry name" value="Terpene_synth_N"/>
</dbReference>
<dbReference type="InterPro" id="IPR008949">
    <property type="entry name" value="Isoprenoid_synthase_dom_sf"/>
</dbReference>
<keyword evidence="8" id="KW-1185">Reference proteome</keyword>
<dbReference type="InterPro" id="IPR050148">
    <property type="entry name" value="Terpene_synthase-like"/>
</dbReference>
<feature type="domain" description="Terpene synthase N-terminal" evidence="5">
    <location>
        <begin position="8"/>
        <end position="142"/>
    </location>
</feature>